<dbReference type="Pfam" id="PF05988">
    <property type="entry name" value="DUF899"/>
    <property type="match status" value="1"/>
</dbReference>
<dbReference type="InterPro" id="IPR010296">
    <property type="entry name" value="DUF899_thioredox"/>
</dbReference>
<dbReference type="AlphaFoldDB" id="A0A4R2K000"/>
<reference evidence="1 2" key="1">
    <citation type="submission" date="2019-03" db="EMBL/GenBank/DDBJ databases">
        <title>Genomic Encyclopedia of Type Strains, Phase IV (KMG-IV): sequencing the most valuable type-strain genomes for metagenomic binning, comparative biology and taxonomic classification.</title>
        <authorList>
            <person name="Goeker M."/>
        </authorList>
    </citation>
    <scope>NUCLEOTIDE SEQUENCE [LARGE SCALE GENOMIC DNA]</scope>
    <source>
        <strain evidence="1 2">DSM 45934</strain>
    </source>
</reference>
<proteinExistence type="predicted"/>
<gene>
    <name evidence="1" type="ORF">EV192_104498</name>
</gene>
<sequence>MDDSAVHDGEMSARIWPTGASEEYAAARIELDKAEHALHAEVARLAALRRDMPPGPVLADYVFDEGPRDLGLTEPVAKVRLVDVFGEHDTLFVYHMMLAPGEQEACPMCSLWIDGLHGVSRHLTRHMALAVVAKAPLPAVRTWANRRGWDGLRMLSSHGTAFNADMGAETEAGDQLPMVSVYRREGDQVRHFYTQRANFMDNAEGGFDLLSPVWHVLDLLPTGRGDWYGGNSYAGRERG</sequence>
<keyword evidence="2" id="KW-1185">Reference proteome</keyword>
<accession>A0A4R2K000</accession>
<protein>
    <submittedName>
        <fullName evidence="1">Putative dithiol-disulfide oxidoreductase (DUF899 family)</fullName>
    </submittedName>
</protein>
<dbReference type="EMBL" id="SLWS01000004">
    <property type="protein sequence ID" value="TCO59655.1"/>
    <property type="molecule type" value="Genomic_DNA"/>
</dbReference>
<evidence type="ECO:0000313" key="1">
    <source>
        <dbReference type="EMBL" id="TCO59655.1"/>
    </source>
</evidence>
<comment type="caution">
    <text evidence="1">The sequence shown here is derived from an EMBL/GenBank/DDBJ whole genome shotgun (WGS) entry which is preliminary data.</text>
</comment>
<evidence type="ECO:0000313" key="2">
    <source>
        <dbReference type="Proteomes" id="UP000295680"/>
    </source>
</evidence>
<organism evidence="1 2">
    <name type="scientific">Actinocrispum wychmicini</name>
    <dbReference type="NCBI Taxonomy" id="1213861"/>
    <lineage>
        <taxon>Bacteria</taxon>
        <taxon>Bacillati</taxon>
        <taxon>Actinomycetota</taxon>
        <taxon>Actinomycetes</taxon>
        <taxon>Pseudonocardiales</taxon>
        <taxon>Pseudonocardiaceae</taxon>
        <taxon>Actinocrispum</taxon>
    </lineage>
</organism>
<name>A0A4R2K000_9PSEU</name>
<dbReference type="Proteomes" id="UP000295680">
    <property type="component" value="Unassembled WGS sequence"/>
</dbReference>